<reference evidence="2 3" key="1">
    <citation type="submission" date="2017-07" db="EMBL/GenBank/DDBJ databases">
        <title>Complete Genome Sequence of the cosmetic ferment Vitreoscilla filiformis (ATCC15551).</title>
        <authorList>
            <person name="Contreras S."/>
            <person name="Sagory-Zalkind P."/>
            <person name="Blanquart H."/>
            <person name="Iltis A."/>
            <person name="Morand S.C."/>
        </authorList>
    </citation>
    <scope>NUCLEOTIDE SEQUENCE [LARGE SCALE GENOMIC DNA]</scope>
    <source>
        <strain evidence="2 3">ATCC 15551</strain>
    </source>
</reference>
<dbReference type="InterPro" id="IPR019401">
    <property type="entry name" value="Znf_CHCC"/>
</dbReference>
<dbReference type="Pfam" id="PF10276">
    <property type="entry name" value="zf-CHCC"/>
    <property type="match status" value="1"/>
</dbReference>
<organism evidence="2 3">
    <name type="scientific">Vitreoscilla filiformis</name>
    <dbReference type="NCBI Taxonomy" id="63"/>
    <lineage>
        <taxon>Bacteria</taxon>
        <taxon>Pseudomonadati</taxon>
        <taxon>Pseudomonadota</taxon>
        <taxon>Betaproteobacteria</taxon>
        <taxon>Neisseriales</taxon>
        <taxon>Neisseriaceae</taxon>
        <taxon>Vitreoscilla</taxon>
    </lineage>
</organism>
<sequence>METVNMSQPEAVVEVTAKDLQGPGVVFCPNPKMTQWSSHPKVYVDLSHSGEGRCPYCGTVYRLKAGEKIAHAH</sequence>
<protein>
    <recommendedName>
        <fullName evidence="1">Zinc finger CHCC-type domain-containing protein</fullName>
    </recommendedName>
</protein>
<dbReference type="Proteomes" id="UP000199729">
    <property type="component" value="Chromosome"/>
</dbReference>
<evidence type="ECO:0000259" key="1">
    <source>
        <dbReference type="Pfam" id="PF10276"/>
    </source>
</evidence>
<dbReference type="EMBL" id="CP022423">
    <property type="protein sequence ID" value="ASM76771.1"/>
    <property type="molecule type" value="Genomic_DNA"/>
</dbReference>
<dbReference type="Gene3D" id="2.60.260.40">
    <property type="entry name" value="q5lls5 like domains"/>
    <property type="match status" value="1"/>
</dbReference>
<accession>A0A221KCN0</accession>
<feature type="domain" description="Zinc finger CHCC-type" evidence="1">
    <location>
        <begin position="38"/>
        <end position="61"/>
    </location>
</feature>
<proteinExistence type="predicted"/>
<keyword evidence="3" id="KW-1185">Reference proteome</keyword>
<dbReference type="AlphaFoldDB" id="A0A221KCN0"/>
<evidence type="ECO:0000313" key="3">
    <source>
        <dbReference type="Proteomes" id="UP000199729"/>
    </source>
</evidence>
<name>A0A221KCN0_VITFI</name>
<dbReference type="KEGG" id="vff:VITFI_CDS0993"/>
<gene>
    <name evidence="2" type="ORF">VITFI_CDS0993</name>
</gene>
<evidence type="ECO:0000313" key="2">
    <source>
        <dbReference type="EMBL" id="ASM76771.1"/>
    </source>
</evidence>